<dbReference type="EMBL" id="HBIH01017408">
    <property type="protein sequence ID" value="CAE0326392.1"/>
    <property type="molecule type" value="Transcribed_RNA"/>
</dbReference>
<proteinExistence type="predicted"/>
<dbReference type="InterPro" id="IPR036291">
    <property type="entry name" value="NAD(P)-bd_dom_sf"/>
</dbReference>
<dbReference type="PANTHER" id="PTHR14097">
    <property type="entry name" value="OXIDOREDUCTASE HTATIP2"/>
    <property type="match status" value="1"/>
</dbReference>
<reference evidence="1" key="1">
    <citation type="submission" date="2021-01" db="EMBL/GenBank/DDBJ databases">
        <authorList>
            <person name="Corre E."/>
            <person name="Pelletier E."/>
            <person name="Niang G."/>
            <person name="Scheremetjew M."/>
            <person name="Finn R."/>
            <person name="Kale V."/>
            <person name="Holt S."/>
            <person name="Cochrane G."/>
            <person name="Meng A."/>
            <person name="Brown T."/>
            <person name="Cohen L."/>
        </authorList>
    </citation>
    <scope>NUCLEOTIDE SEQUENCE</scope>
    <source>
        <strain evidence="1">S3</strain>
    </source>
</reference>
<dbReference type="GO" id="GO:0051170">
    <property type="term" value="P:import into nucleus"/>
    <property type="evidence" value="ECO:0007669"/>
    <property type="project" value="TreeGrafter"/>
</dbReference>
<organism evidence="1">
    <name type="scientific">Strombidium inclinatum</name>
    <dbReference type="NCBI Taxonomy" id="197538"/>
    <lineage>
        <taxon>Eukaryota</taxon>
        <taxon>Sar</taxon>
        <taxon>Alveolata</taxon>
        <taxon>Ciliophora</taxon>
        <taxon>Intramacronucleata</taxon>
        <taxon>Spirotrichea</taxon>
        <taxon>Oligotrichia</taxon>
        <taxon>Strombidiidae</taxon>
        <taxon>Strombidium</taxon>
    </lineage>
</organism>
<dbReference type="AlphaFoldDB" id="A0A7S3IM98"/>
<dbReference type="SUPFAM" id="SSF51735">
    <property type="entry name" value="NAD(P)-binding Rossmann-fold domains"/>
    <property type="match status" value="1"/>
</dbReference>
<dbReference type="Gene3D" id="3.40.50.720">
    <property type="entry name" value="NAD(P)-binding Rossmann-like Domain"/>
    <property type="match status" value="1"/>
</dbReference>
<dbReference type="GO" id="GO:0005737">
    <property type="term" value="C:cytoplasm"/>
    <property type="evidence" value="ECO:0007669"/>
    <property type="project" value="TreeGrafter"/>
</dbReference>
<gene>
    <name evidence="1" type="ORF">SINC0208_LOCUS7019</name>
</gene>
<evidence type="ECO:0000313" key="1">
    <source>
        <dbReference type="EMBL" id="CAE0326392.1"/>
    </source>
</evidence>
<dbReference type="PANTHER" id="PTHR14097:SF7">
    <property type="entry name" value="OXIDOREDUCTASE HTATIP2"/>
    <property type="match status" value="1"/>
</dbReference>
<name>A0A7S3IM98_9SPIT</name>
<protein>
    <submittedName>
        <fullName evidence="1">Uncharacterized protein</fullName>
    </submittedName>
</protein>
<sequence length="212" mass="23725">MVRHLASDARCSELALLCRKKLPEWDSMEAESATFKDKVRYLEFENFDDLATKVSGHETSLDGYDAFFCTLGTRTKVGEELFKKVDYQYPLDFARIGLAKSVKYYGLLSSTGASASSMFLYMRTKGEVERDVKALDLLHLSIFQPGLLTNRDNDHRIGEAILSWFPITKIEAKDCGKGMIENAIRKLSGAEDTAKVVTLSNGDLRNLSSGKM</sequence>
<accession>A0A7S3IM98</accession>